<proteinExistence type="predicted"/>
<dbReference type="EMBL" id="BKCJ010163205">
    <property type="protein sequence ID" value="GEY24878.1"/>
    <property type="molecule type" value="Genomic_DNA"/>
</dbReference>
<sequence length="83" mass="9476">MLVSNLNLTVDDFGLMGVKGFQVRVNVRVEIFRVYNTVKHVTKIRRNIVGFKSLHEVTVVKVRITAAKLNLVVFSNLDENYAK</sequence>
<protein>
    <submittedName>
        <fullName evidence="1">Uncharacterized protein</fullName>
    </submittedName>
</protein>
<name>A0A699HID2_TANCI</name>
<reference evidence="1" key="1">
    <citation type="journal article" date="2019" name="Sci. Rep.">
        <title>Draft genome of Tanacetum cinerariifolium, the natural source of mosquito coil.</title>
        <authorList>
            <person name="Yamashiro T."/>
            <person name="Shiraishi A."/>
            <person name="Satake H."/>
            <person name="Nakayama K."/>
        </authorList>
    </citation>
    <scope>NUCLEOTIDE SEQUENCE</scope>
</reference>
<accession>A0A699HID2</accession>
<gene>
    <name evidence="1" type="ORF">Tci_396852</name>
</gene>
<organism evidence="1">
    <name type="scientific">Tanacetum cinerariifolium</name>
    <name type="common">Dalmatian daisy</name>
    <name type="synonym">Chrysanthemum cinerariifolium</name>
    <dbReference type="NCBI Taxonomy" id="118510"/>
    <lineage>
        <taxon>Eukaryota</taxon>
        <taxon>Viridiplantae</taxon>
        <taxon>Streptophyta</taxon>
        <taxon>Embryophyta</taxon>
        <taxon>Tracheophyta</taxon>
        <taxon>Spermatophyta</taxon>
        <taxon>Magnoliopsida</taxon>
        <taxon>eudicotyledons</taxon>
        <taxon>Gunneridae</taxon>
        <taxon>Pentapetalae</taxon>
        <taxon>asterids</taxon>
        <taxon>campanulids</taxon>
        <taxon>Asterales</taxon>
        <taxon>Asteraceae</taxon>
        <taxon>Asteroideae</taxon>
        <taxon>Anthemideae</taxon>
        <taxon>Anthemidinae</taxon>
        <taxon>Tanacetum</taxon>
    </lineage>
</organism>
<comment type="caution">
    <text evidence="1">The sequence shown here is derived from an EMBL/GenBank/DDBJ whole genome shotgun (WGS) entry which is preliminary data.</text>
</comment>
<evidence type="ECO:0000313" key="1">
    <source>
        <dbReference type="EMBL" id="GEY24878.1"/>
    </source>
</evidence>
<dbReference type="AlphaFoldDB" id="A0A699HID2"/>